<feature type="compositionally biased region" description="Basic and acidic residues" evidence="8">
    <location>
        <begin position="248"/>
        <end position="263"/>
    </location>
</feature>
<evidence type="ECO:0000313" key="12">
    <source>
        <dbReference type="Proteomes" id="UP000288805"/>
    </source>
</evidence>
<feature type="region of interest" description="Disordered" evidence="8">
    <location>
        <begin position="465"/>
        <end position="536"/>
    </location>
</feature>
<keyword evidence="6" id="KW-0539">Nucleus</keyword>
<dbReference type="Proteomes" id="UP000288805">
    <property type="component" value="Unassembled WGS sequence"/>
</dbReference>
<evidence type="ECO:0000256" key="1">
    <source>
        <dbReference type="ARBA" id="ARBA00004123"/>
    </source>
</evidence>
<feature type="compositionally biased region" description="Polar residues" evidence="8">
    <location>
        <begin position="192"/>
        <end position="202"/>
    </location>
</feature>
<feature type="compositionally biased region" description="Polar residues" evidence="8">
    <location>
        <begin position="1072"/>
        <end position="1100"/>
    </location>
</feature>
<feature type="compositionally biased region" description="Polar residues" evidence="8">
    <location>
        <begin position="217"/>
        <end position="231"/>
    </location>
</feature>
<sequence length="1243" mass="138881">MAVDIAGTLTPVNIRRKFLPFSPALALWMKRMRSSDDLDSNSNSNRSSSSHRAFYFKSENVRKGLLSSSSSSRYDRDRSAEEDRESSRSVRKRLDHDSEGFDRRKGFERSRDLVSSPRSGYGGDRDRIHRSESFGGARREFPKGFRSERDRSRREGSVSSWRRFGSKEFEEGRGSRGELEGRGNVRRDVKSPNCSKESGSEQSRIRSPRGVREGKSPTWSKESGSEQSKIKSPTGLKGGKSPTWSKDSGSERSKSVEVKKAEELQAESGSSSEMEEGELEPEPEALPCGGLDSDHKENESEDPVEDANANVEVEGKAVSENVAEVKNEIASEGKTEAGSPSSHETEKDAGKEVDEMSDCEKVSNDRMSGSGDAIEDGVGENNGGNKEEECSRENSSGKEEEAGKEEFVEKILPLEEDQKERKARKDIDLEVAVRDIDLTEPSKEAAGENGVPEVNLTLLSAGFKDKGKSVAVSPSDVDDSAEERVWMERELRDPLTCRDADMEGPSTRGFELFSSSPVKKSERSDQSGANKHKDEKLSLEPLDLSLSLPDVLLPIASHDAIPAAPGSPSYTRSVQSLSNTFLTNSDGFTASMSFSGSQHFVHNPSCSLTHNSLDNYEQSVGSRPIFQGIDQISHGAWQGQTSNEPKHKEVPLYSRMLMNGNGSLHHSQAAEGVRNGNSRQGQHLKAEGSSKLPIGLDRQLSFQKQLSGVQPWHHNDVRSPSQSIGSRETGKEYSKDKEVLREKNGGSLYRSGSFKDQEQLPIGGADFVETIIARIVSEPMHVMARRFHDMTAQSIACLKDSVREIMLNADKIMQLSAIQKALGNRSDITLEMLSKSHRAHLEILVALKTGLEDFLQQNSSIPSSELGEIFLNLRCRNLNCRSPLPVDECECKICVQKKGFCSACMCLVCSKFDMASNTCSWVGCDVCLHWCHADCGLRESFIRNGRGEAGAQGTAEMQFHCLACDHPSEMFGFVKEVFQNFARDWSAETLSRELEYVKRIFRPSEDVRGRKLHDIADQMLARLAFNSQIHLPEIYNYIMSFLTESDSAKFVHTPLSGKELPASNFPGKEIPNKNQVQAHNGTAGTSQEATWRNSAYSEKSPQLERASSLLPSFDYERNDKRTMETELQRNAQKDPVFDELESIVRIKQAEAKMFQSRADDARREAEGLRRIAVAKNEKIEEEYTSRIAKLRLVETEEMRKQKLEELHSLERAHREYYNMKMRMEEDIKDLLLKMEATKRNLAI</sequence>
<accession>A0A438E3E9</accession>
<proteinExistence type="predicted"/>
<evidence type="ECO:0000256" key="5">
    <source>
        <dbReference type="ARBA" id="ARBA00023054"/>
    </source>
</evidence>
<evidence type="ECO:0000259" key="10">
    <source>
        <dbReference type="Pfam" id="PF16312"/>
    </source>
</evidence>
<evidence type="ECO:0000256" key="3">
    <source>
        <dbReference type="ARBA" id="ARBA00022771"/>
    </source>
</evidence>
<protein>
    <submittedName>
        <fullName evidence="11">Protein OBERON 4</fullName>
    </submittedName>
</protein>
<evidence type="ECO:0000256" key="4">
    <source>
        <dbReference type="ARBA" id="ARBA00022833"/>
    </source>
</evidence>
<evidence type="ECO:0000256" key="2">
    <source>
        <dbReference type="ARBA" id="ARBA00022723"/>
    </source>
</evidence>
<dbReference type="InterPro" id="IPR047578">
    <property type="entry name" value="OBE1-like_PHD"/>
</dbReference>
<evidence type="ECO:0000256" key="8">
    <source>
        <dbReference type="SAM" id="MobiDB-lite"/>
    </source>
</evidence>
<feature type="compositionally biased region" description="Basic and acidic residues" evidence="8">
    <location>
        <begin position="343"/>
        <end position="364"/>
    </location>
</feature>
<feature type="compositionally biased region" description="Basic and acidic residues" evidence="8">
    <location>
        <begin position="73"/>
        <end position="112"/>
    </location>
</feature>
<feature type="compositionally biased region" description="Basic and acidic residues" evidence="8">
    <location>
        <begin position="123"/>
        <end position="156"/>
    </location>
</feature>
<dbReference type="InterPro" id="IPR004082">
    <property type="entry name" value="OBERON"/>
</dbReference>
<evidence type="ECO:0000256" key="6">
    <source>
        <dbReference type="ARBA" id="ARBA00023242"/>
    </source>
</evidence>
<feature type="coiled-coil region" evidence="7">
    <location>
        <begin position="1158"/>
        <end position="1240"/>
    </location>
</feature>
<feature type="compositionally biased region" description="Basic and acidic residues" evidence="8">
    <location>
        <begin position="482"/>
        <end position="501"/>
    </location>
</feature>
<dbReference type="GO" id="GO:0008270">
    <property type="term" value="F:zinc ion binding"/>
    <property type="evidence" value="ECO:0007669"/>
    <property type="project" value="UniProtKB-KW"/>
</dbReference>
<dbReference type="AlphaFoldDB" id="A0A438E3E9"/>
<keyword evidence="4" id="KW-0862">Zinc</keyword>
<keyword evidence="2" id="KW-0479">Metal-binding</keyword>
<dbReference type="CDD" id="cd15612">
    <property type="entry name" value="PHD_OBE1_like"/>
    <property type="match status" value="1"/>
</dbReference>
<dbReference type="PANTHER" id="PTHR21736">
    <property type="entry name" value="VERNALIZATION-INSENSITIVE PROTEIN 3"/>
    <property type="match status" value="1"/>
</dbReference>
<keyword evidence="3" id="KW-0863">Zinc-finger</keyword>
<comment type="subcellular location">
    <subcellularLocation>
        <location evidence="1">Nucleus</location>
    </subcellularLocation>
</comment>
<feature type="region of interest" description="Disordered" evidence="8">
    <location>
        <begin position="664"/>
        <end position="690"/>
    </location>
</feature>
<organism evidence="11 12">
    <name type="scientific">Vitis vinifera</name>
    <name type="common">Grape</name>
    <dbReference type="NCBI Taxonomy" id="29760"/>
    <lineage>
        <taxon>Eukaryota</taxon>
        <taxon>Viridiplantae</taxon>
        <taxon>Streptophyta</taxon>
        <taxon>Embryophyta</taxon>
        <taxon>Tracheophyta</taxon>
        <taxon>Spermatophyta</taxon>
        <taxon>Magnoliopsida</taxon>
        <taxon>eudicotyledons</taxon>
        <taxon>Gunneridae</taxon>
        <taxon>Pentapetalae</taxon>
        <taxon>rosids</taxon>
        <taxon>Vitales</taxon>
        <taxon>Vitaceae</taxon>
        <taxon>Viteae</taxon>
        <taxon>Vitis</taxon>
    </lineage>
</organism>
<feature type="compositionally biased region" description="Basic and acidic residues" evidence="8">
    <location>
        <begin position="165"/>
        <end position="190"/>
    </location>
</feature>
<evidence type="ECO:0000259" key="9">
    <source>
        <dbReference type="Pfam" id="PF07227"/>
    </source>
</evidence>
<evidence type="ECO:0000256" key="7">
    <source>
        <dbReference type="SAM" id="Coils"/>
    </source>
</evidence>
<feature type="region of interest" description="Disordered" evidence="8">
    <location>
        <begin position="1062"/>
        <end position="1117"/>
    </location>
</feature>
<dbReference type="Pfam" id="PF16312">
    <property type="entry name" value="Oberon_cc"/>
    <property type="match status" value="1"/>
</dbReference>
<dbReference type="InterPro" id="IPR032881">
    <property type="entry name" value="Oberon-like_PHD"/>
</dbReference>
<reference evidence="11 12" key="1">
    <citation type="journal article" date="2018" name="PLoS Genet.">
        <title>Population sequencing reveals clonal diversity and ancestral inbreeding in the grapevine cultivar Chardonnay.</title>
        <authorList>
            <person name="Roach M.J."/>
            <person name="Johnson D.L."/>
            <person name="Bohlmann J."/>
            <person name="van Vuuren H.J."/>
            <person name="Jones S.J."/>
            <person name="Pretorius I.S."/>
            <person name="Schmidt S.A."/>
            <person name="Borneman A.R."/>
        </authorList>
    </citation>
    <scope>NUCLEOTIDE SEQUENCE [LARGE SCALE GENOMIC DNA]</scope>
    <source>
        <strain evidence="12">cv. Chardonnay</strain>
        <tissue evidence="11">Leaf</tissue>
    </source>
</reference>
<feature type="compositionally biased region" description="Basic and acidic residues" evidence="8">
    <location>
        <begin position="519"/>
        <end position="536"/>
    </location>
</feature>
<feature type="region of interest" description="Disordered" evidence="8">
    <location>
        <begin position="707"/>
        <end position="735"/>
    </location>
</feature>
<name>A0A438E3E9_VITVI</name>
<feature type="compositionally biased region" description="Acidic residues" evidence="8">
    <location>
        <begin position="273"/>
        <end position="283"/>
    </location>
</feature>
<feature type="domain" description="Oberon coiled-coil region" evidence="10">
    <location>
        <begin position="1105"/>
        <end position="1231"/>
    </location>
</feature>
<feature type="compositionally biased region" description="Basic and acidic residues" evidence="8">
    <location>
        <begin position="385"/>
        <end position="423"/>
    </location>
</feature>
<dbReference type="PRINTS" id="PR01544">
    <property type="entry name" value="ARATH130DUF"/>
</dbReference>
<feature type="domain" description="Oberon-like PHD finger" evidence="9">
    <location>
        <begin position="875"/>
        <end position="998"/>
    </location>
</feature>
<evidence type="ECO:0000313" key="11">
    <source>
        <dbReference type="EMBL" id="RVW42261.1"/>
    </source>
</evidence>
<dbReference type="OrthoDB" id="784473at2759"/>
<feature type="region of interest" description="Disordered" evidence="8">
    <location>
        <begin position="65"/>
        <end position="423"/>
    </location>
</feature>
<comment type="caution">
    <text evidence="11">The sequence shown here is derived from an EMBL/GenBank/DDBJ whole genome shotgun (WGS) entry which is preliminary data.</text>
</comment>
<dbReference type="EMBL" id="QGNW01001407">
    <property type="protein sequence ID" value="RVW42261.1"/>
    <property type="molecule type" value="Genomic_DNA"/>
</dbReference>
<dbReference type="PANTHER" id="PTHR21736:SF20">
    <property type="entry name" value="PROTEIN OBERON 4"/>
    <property type="match status" value="1"/>
</dbReference>
<dbReference type="InterPro" id="IPR032535">
    <property type="entry name" value="Oberon_CC"/>
</dbReference>
<feature type="compositionally biased region" description="Basic and acidic residues" evidence="8">
    <location>
        <begin position="313"/>
        <end position="335"/>
    </location>
</feature>
<gene>
    <name evidence="11" type="primary">OBE4_1</name>
    <name evidence="11" type="ORF">CK203_116762</name>
</gene>
<keyword evidence="5 7" id="KW-0175">Coiled coil</keyword>
<dbReference type="Pfam" id="PF07227">
    <property type="entry name" value="PHD_Oberon"/>
    <property type="match status" value="1"/>
</dbReference>
<dbReference type="GO" id="GO:0005634">
    <property type="term" value="C:nucleus"/>
    <property type="evidence" value="ECO:0007669"/>
    <property type="project" value="UniProtKB-SubCell"/>
</dbReference>